<evidence type="ECO:0000313" key="3">
    <source>
        <dbReference type="EMBL" id="MBD1430844.1"/>
    </source>
</evidence>
<evidence type="ECO:0008006" key="5">
    <source>
        <dbReference type="Google" id="ProtNLM"/>
    </source>
</evidence>
<dbReference type="Pfam" id="PF00595">
    <property type="entry name" value="PDZ"/>
    <property type="match status" value="1"/>
</dbReference>
<dbReference type="SUPFAM" id="SSF52096">
    <property type="entry name" value="ClpP/crotonase"/>
    <property type="match status" value="1"/>
</dbReference>
<dbReference type="Gene3D" id="3.30.750.170">
    <property type="match status" value="1"/>
</dbReference>
<dbReference type="InterPro" id="IPR029045">
    <property type="entry name" value="ClpP/crotonase-like_dom_sf"/>
</dbReference>
<evidence type="ECO:0000259" key="1">
    <source>
        <dbReference type="Pfam" id="PF00595"/>
    </source>
</evidence>
<proteinExistence type="predicted"/>
<dbReference type="RefSeq" id="WP_190302860.1">
    <property type="nucleotide sequence ID" value="NZ_JACOIJ010000041.1"/>
</dbReference>
<feature type="domain" description="Tail specific protease" evidence="2">
    <location>
        <begin position="278"/>
        <end position="431"/>
    </location>
</feature>
<dbReference type="PROSITE" id="PS51257">
    <property type="entry name" value="PROKAR_LIPOPROTEIN"/>
    <property type="match status" value="1"/>
</dbReference>
<dbReference type="SUPFAM" id="SSF50156">
    <property type="entry name" value="PDZ domain-like"/>
    <property type="match status" value="1"/>
</dbReference>
<dbReference type="Proteomes" id="UP000651271">
    <property type="component" value="Unassembled WGS sequence"/>
</dbReference>
<organism evidence="3 4">
    <name type="scientific">Sphingobacterium litopenaei</name>
    <dbReference type="NCBI Taxonomy" id="2763500"/>
    <lineage>
        <taxon>Bacteria</taxon>
        <taxon>Pseudomonadati</taxon>
        <taxon>Bacteroidota</taxon>
        <taxon>Sphingobacteriia</taxon>
        <taxon>Sphingobacteriales</taxon>
        <taxon>Sphingobacteriaceae</taxon>
        <taxon>Sphingobacterium</taxon>
    </lineage>
</organism>
<accession>A0ABR7YHQ9</accession>
<keyword evidence="4" id="KW-1185">Reference proteome</keyword>
<evidence type="ECO:0000313" key="4">
    <source>
        <dbReference type="Proteomes" id="UP000651271"/>
    </source>
</evidence>
<dbReference type="InterPro" id="IPR001478">
    <property type="entry name" value="PDZ"/>
</dbReference>
<dbReference type="PANTHER" id="PTHR32060">
    <property type="entry name" value="TAIL-SPECIFIC PROTEASE"/>
    <property type="match status" value="1"/>
</dbReference>
<gene>
    <name evidence="3" type="ORF">H8B04_14975</name>
</gene>
<dbReference type="EMBL" id="JACOIJ010000041">
    <property type="protein sequence ID" value="MBD1430844.1"/>
    <property type="molecule type" value="Genomic_DNA"/>
</dbReference>
<dbReference type="InterPro" id="IPR005151">
    <property type="entry name" value="Tail-specific_protease"/>
</dbReference>
<comment type="caution">
    <text evidence="3">The sequence shown here is derived from an EMBL/GenBank/DDBJ whole genome shotgun (WGS) entry which is preliminary data.</text>
</comment>
<dbReference type="PANTHER" id="PTHR32060:SF30">
    <property type="entry name" value="CARBOXY-TERMINAL PROCESSING PROTEASE CTPA"/>
    <property type="match status" value="1"/>
</dbReference>
<dbReference type="Gene3D" id="2.30.42.10">
    <property type="match status" value="1"/>
</dbReference>
<dbReference type="Pfam" id="PF03572">
    <property type="entry name" value="Peptidase_S41"/>
    <property type="match status" value="1"/>
</dbReference>
<dbReference type="Gene3D" id="3.90.226.10">
    <property type="entry name" value="2-enoyl-CoA Hydratase, Chain A, domain 1"/>
    <property type="match status" value="1"/>
</dbReference>
<reference evidence="3 4" key="1">
    <citation type="submission" date="2020-08" db="EMBL/GenBank/DDBJ databases">
        <title>Sphingobacterium sp. DN04309 isolated from aquaculture water.</title>
        <authorList>
            <person name="Zhang M."/>
        </authorList>
    </citation>
    <scope>NUCLEOTIDE SEQUENCE [LARGE SCALE GENOMIC DNA]</scope>
    <source>
        <strain evidence="3 4">DN04309</strain>
    </source>
</reference>
<evidence type="ECO:0000259" key="2">
    <source>
        <dbReference type="Pfam" id="PF03572"/>
    </source>
</evidence>
<sequence>MKKYSHIFFLLSIVAIFFVSCERDDDERDDPTRYAIDTTRTYTDDTYENRLKDSVWYYYKYLSLWEKAISPTTSRIGVMDSVDYLKNNYTKYFQSAGDVLGYLMYTTKVSVVGNKVKPNIGSGNYFSYFSDILYTHQAGESKAYDWYSFLDRGGFVTGAIQQGYISGFGMDLMYLQKDANNLNSGLYIRFVEKNSAAYKAGLRRGQQIISLNGDTKIDYNSQKASNFRELNNYLNLANLAIEYKTPTGQEKTVSIAYARNSYADAVFADTVLVAGNKNVAYLGLSSFLSTDAWVLDKGVTKPFQSRLSEVFNSFSSKNVENIVVDLRYNGGGSVLTAEYLSDLLVRSSASGSLMYSYKINDILKQLGWDDEGEDFAPVKFNKKGNLNVSNIYFLVSEETASASELLINNLTPYMNVYMIGTYRSENNTTIAKNTYGKPVGFFPIDIVSISNELYVTSFQMFNKNGYGDYFDGLKPNTHVWEYDSFFDFGQQEESMLSAALNHIKSGNFKSTATRSVSPNTNFDRKFMEEGFKSNKIRGMYKFPTKKIHF</sequence>
<protein>
    <recommendedName>
        <fullName evidence="5">Tail specific protease domain-containing protein</fullName>
    </recommendedName>
</protein>
<name>A0ABR7YHQ9_9SPHI</name>
<dbReference type="InterPro" id="IPR036034">
    <property type="entry name" value="PDZ_sf"/>
</dbReference>
<feature type="domain" description="PDZ" evidence="1">
    <location>
        <begin position="179"/>
        <end position="227"/>
    </location>
</feature>